<dbReference type="InterPro" id="IPR046965">
    <property type="entry name" value="Cyclin_A/B-like"/>
</dbReference>
<evidence type="ECO:0000259" key="6">
    <source>
        <dbReference type="SMART" id="SM01332"/>
    </source>
</evidence>
<dbReference type="FunFam" id="1.10.472.10:FF:000013">
    <property type="entry name" value="Cyclin A1"/>
    <property type="match status" value="1"/>
</dbReference>
<accession>A0A7S4G1J6</accession>
<dbReference type="PIRSF" id="PIRSF001771">
    <property type="entry name" value="Cyclin_A_B_D_E"/>
    <property type="match status" value="1"/>
</dbReference>
<protein>
    <recommendedName>
        <fullName evidence="8">Cyclin N-terminal domain-containing protein</fullName>
    </recommendedName>
</protein>
<dbReference type="CDD" id="cd20507">
    <property type="entry name" value="CYCLIN_CCNB1-like_rpt1"/>
    <property type="match status" value="1"/>
</dbReference>
<organism evidence="7">
    <name type="scientific">Eutreptiella gymnastica</name>
    <dbReference type="NCBI Taxonomy" id="73025"/>
    <lineage>
        <taxon>Eukaryota</taxon>
        <taxon>Discoba</taxon>
        <taxon>Euglenozoa</taxon>
        <taxon>Euglenida</taxon>
        <taxon>Spirocuta</taxon>
        <taxon>Euglenophyceae</taxon>
        <taxon>Eutreptiales</taxon>
        <taxon>Eutreptiaceae</taxon>
        <taxon>Eutreptiella</taxon>
    </lineage>
</organism>
<dbReference type="GO" id="GO:0051301">
    <property type="term" value="P:cell division"/>
    <property type="evidence" value="ECO:0007669"/>
    <property type="project" value="UniProtKB-KW"/>
</dbReference>
<reference evidence="7" key="1">
    <citation type="submission" date="2021-01" db="EMBL/GenBank/DDBJ databases">
        <authorList>
            <person name="Corre E."/>
            <person name="Pelletier E."/>
            <person name="Niang G."/>
            <person name="Scheremetjew M."/>
            <person name="Finn R."/>
            <person name="Kale V."/>
            <person name="Holt S."/>
            <person name="Cochrane G."/>
            <person name="Meng A."/>
            <person name="Brown T."/>
            <person name="Cohen L."/>
        </authorList>
    </citation>
    <scope>NUCLEOTIDE SEQUENCE</scope>
    <source>
        <strain evidence="7">CCMP1594</strain>
    </source>
</reference>
<dbReference type="Gene3D" id="1.10.472.10">
    <property type="entry name" value="Cyclin-like"/>
    <property type="match status" value="2"/>
</dbReference>
<dbReference type="InterPro" id="IPR004367">
    <property type="entry name" value="Cyclin_C-dom"/>
</dbReference>
<evidence type="ECO:0000313" key="7">
    <source>
        <dbReference type="EMBL" id="CAE0822215.1"/>
    </source>
</evidence>
<dbReference type="GO" id="GO:0016538">
    <property type="term" value="F:cyclin-dependent protein serine/threonine kinase regulator activity"/>
    <property type="evidence" value="ECO:0007669"/>
    <property type="project" value="InterPro"/>
</dbReference>
<keyword evidence="2 4" id="KW-0195">Cyclin</keyword>
<dbReference type="SUPFAM" id="SSF47954">
    <property type="entry name" value="Cyclin-like"/>
    <property type="match status" value="2"/>
</dbReference>
<dbReference type="EMBL" id="HBJA01096547">
    <property type="protein sequence ID" value="CAE0822215.1"/>
    <property type="molecule type" value="Transcribed_RNA"/>
</dbReference>
<evidence type="ECO:0008006" key="8">
    <source>
        <dbReference type="Google" id="ProtNLM"/>
    </source>
</evidence>
<dbReference type="GO" id="GO:0044772">
    <property type="term" value="P:mitotic cell cycle phase transition"/>
    <property type="evidence" value="ECO:0007669"/>
    <property type="project" value="InterPro"/>
</dbReference>
<dbReference type="Pfam" id="PF00134">
    <property type="entry name" value="Cyclin_N"/>
    <property type="match status" value="1"/>
</dbReference>
<keyword evidence="3" id="KW-0131">Cell cycle</keyword>
<sequence>MGQLKGGGDLWITGIHTGMMSGRTPLGDIGNILKPNIGWKHGDKCKPVVSTAVLSPRVDVAHKRDQLYVVEYAQEIMEYLRDTEDKHWPSPDYMARQDDINEKMRAILVDWLVDVHLKFKLLPETLYLAASLIDRFLDQKTVTRQKLQLVGVVAMFIGAKYEEIYPPEIKDFIYISANTYTKDEIMRMERLMLTSLGFNITVPTAYPFIKRSLQVINADRTSSLLALYISELALLDYSMLVYLPSTVAAACVYLARLILQNPEPWNWTLEYYTRHAPQTLMPCVVQLYDLVQGARNHKCQAIRKKYSYAKYGGVSAMTDVRLVFP</sequence>
<dbReference type="InterPro" id="IPR013763">
    <property type="entry name" value="Cyclin-like_dom"/>
</dbReference>
<evidence type="ECO:0000256" key="1">
    <source>
        <dbReference type="ARBA" id="ARBA00022618"/>
    </source>
</evidence>
<evidence type="ECO:0000256" key="4">
    <source>
        <dbReference type="RuleBase" id="RU000383"/>
    </source>
</evidence>
<keyword evidence="1" id="KW-0132">Cell division</keyword>
<dbReference type="InterPro" id="IPR039361">
    <property type="entry name" value="Cyclin"/>
</dbReference>
<evidence type="ECO:0000256" key="2">
    <source>
        <dbReference type="ARBA" id="ARBA00023127"/>
    </source>
</evidence>
<dbReference type="SMART" id="SM00385">
    <property type="entry name" value="CYCLIN"/>
    <property type="match status" value="2"/>
</dbReference>
<feature type="domain" description="Cyclin-like" evidence="5">
    <location>
        <begin position="207"/>
        <end position="289"/>
    </location>
</feature>
<proteinExistence type="inferred from homology"/>
<evidence type="ECO:0000256" key="3">
    <source>
        <dbReference type="ARBA" id="ARBA00023306"/>
    </source>
</evidence>
<dbReference type="SMART" id="SM01332">
    <property type="entry name" value="Cyclin_C"/>
    <property type="match status" value="1"/>
</dbReference>
<dbReference type="InterPro" id="IPR036915">
    <property type="entry name" value="Cyclin-like_sf"/>
</dbReference>
<comment type="similarity">
    <text evidence="4">Belongs to the cyclin family.</text>
</comment>
<dbReference type="FunFam" id="1.10.472.10:FF:000167">
    <property type="entry name" value="Mitotic cyclin 6"/>
    <property type="match status" value="1"/>
</dbReference>
<name>A0A7S4G1J6_9EUGL</name>
<evidence type="ECO:0000259" key="5">
    <source>
        <dbReference type="SMART" id="SM00385"/>
    </source>
</evidence>
<feature type="domain" description="Cyclin-like" evidence="5">
    <location>
        <begin position="110"/>
        <end position="194"/>
    </location>
</feature>
<gene>
    <name evidence="7" type="ORF">EGYM00163_LOCUS33415</name>
</gene>
<dbReference type="InterPro" id="IPR006671">
    <property type="entry name" value="Cyclin_N"/>
</dbReference>
<feature type="domain" description="Cyclin C-terminal" evidence="6">
    <location>
        <begin position="203"/>
        <end position="320"/>
    </location>
</feature>
<dbReference type="Pfam" id="PF02984">
    <property type="entry name" value="Cyclin_C"/>
    <property type="match status" value="1"/>
</dbReference>
<dbReference type="PANTHER" id="PTHR10177">
    <property type="entry name" value="CYCLINS"/>
    <property type="match status" value="1"/>
</dbReference>
<dbReference type="AlphaFoldDB" id="A0A7S4G1J6"/>